<dbReference type="RefSeq" id="WP_147268591.1">
    <property type="nucleotide sequence ID" value="NZ_QOIL01000001.1"/>
</dbReference>
<protein>
    <submittedName>
        <fullName evidence="1">Uncharacterized protein</fullName>
    </submittedName>
</protein>
<dbReference type="AlphaFoldDB" id="A0A367FTG7"/>
<keyword evidence="2" id="KW-1185">Reference proteome</keyword>
<name>A0A367FTG7_9ACTN</name>
<dbReference type="EMBL" id="QOIL01000001">
    <property type="protein sequence ID" value="RCG32987.1"/>
    <property type="molecule type" value="Genomic_DNA"/>
</dbReference>
<evidence type="ECO:0000313" key="2">
    <source>
        <dbReference type="Proteomes" id="UP000253094"/>
    </source>
</evidence>
<accession>A0A367FTG7</accession>
<dbReference type="Proteomes" id="UP000253094">
    <property type="component" value="Unassembled WGS sequence"/>
</dbReference>
<comment type="caution">
    <text evidence="1">The sequence shown here is derived from an EMBL/GenBank/DDBJ whole genome shotgun (WGS) entry which is preliminary data.</text>
</comment>
<reference evidence="1 2" key="1">
    <citation type="submission" date="2018-06" db="EMBL/GenBank/DDBJ databases">
        <title>Sphaerisporangium craniellae sp. nov., isolated from a marine sponge in the South China Sea.</title>
        <authorList>
            <person name="Li L."/>
        </authorList>
    </citation>
    <scope>NUCLEOTIDE SEQUENCE [LARGE SCALE GENOMIC DNA]</scope>
    <source>
        <strain evidence="1 2">CCTCC AA 208026</strain>
    </source>
</reference>
<gene>
    <name evidence="1" type="ORF">DQ384_00585</name>
</gene>
<sequence>MSAAVMDATGQLAAARLLVDLLERGDLPPVQWNVYAISPGDLAGQISHYSGDLAARLKALSVYAALLGVPVILRRWIPREKGGSLHARGALHGVAVDVWTAVDADELAALDGPELAGTLGERVACSGCQVEMFALPGVPLTAMPHVCPRCAPYTPSAGGI</sequence>
<proteinExistence type="predicted"/>
<organism evidence="1 2">
    <name type="scientific">Sphaerisporangium album</name>
    <dbReference type="NCBI Taxonomy" id="509200"/>
    <lineage>
        <taxon>Bacteria</taxon>
        <taxon>Bacillati</taxon>
        <taxon>Actinomycetota</taxon>
        <taxon>Actinomycetes</taxon>
        <taxon>Streptosporangiales</taxon>
        <taxon>Streptosporangiaceae</taxon>
        <taxon>Sphaerisporangium</taxon>
    </lineage>
</organism>
<evidence type="ECO:0000313" key="1">
    <source>
        <dbReference type="EMBL" id="RCG32987.1"/>
    </source>
</evidence>